<dbReference type="EMBL" id="SACP01000001">
    <property type="protein sequence ID" value="RVU21736.1"/>
    <property type="molecule type" value="Genomic_DNA"/>
</dbReference>
<dbReference type="SMART" id="SM00460">
    <property type="entry name" value="TGc"/>
    <property type="match status" value="1"/>
</dbReference>
<dbReference type="Gene3D" id="3.10.620.30">
    <property type="match status" value="1"/>
</dbReference>
<dbReference type="AlphaFoldDB" id="A0A3S2VD68"/>
<name>A0A3S2VD68_9HYPH</name>
<accession>A0A3S2VD68</accession>
<gene>
    <name evidence="2" type="ORF">EOE48_01430</name>
</gene>
<evidence type="ECO:0000313" key="2">
    <source>
        <dbReference type="EMBL" id="RVU21736.1"/>
    </source>
</evidence>
<evidence type="ECO:0000259" key="1">
    <source>
        <dbReference type="SMART" id="SM00460"/>
    </source>
</evidence>
<proteinExistence type="predicted"/>
<dbReference type="Proteomes" id="UP000286997">
    <property type="component" value="Unassembled WGS sequence"/>
</dbReference>
<organism evidence="2 3">
    <name type="scientific">Methylobacterium oryzihabitans</name>
    <dbReference type="NCBI Taxonomy" id="2499852"/>
    <lineage>
        <taxon>Bacteria</taxon>
        <taxon>Pseudomonadati</taxon>
        <taxon>Pseudomonadota</taxon>
        <taxon>Alphaproteobacteria</taxon>
        <taxon>Hyphomicrobiales</taxon>
        <taxon>Methylobacteriaceae</taxon>
        <taxon>Methylobacterium</taxon>
    </lineage>
</organism>
<feature type="domain" description="Transglutaminase-like" evidence="1">
    <location>
        <begin position="176"/>
        <end position="245"/>
    </location>
</feature>
<dbReference type="InterPro" id="IPR038765">
    <property type="entry name" value="Papain-like_cys_pep_sf"/>
</dbReference>
<dbReference type="OrthoDB" id="9804023at2"/>
<protein>
    <submittedName>
        <fullName evidence="2">Transglutaminase family protein</fullName>
    </submittedName>
</protein>
<dbReference type="RefSeq" id="WP_127726979.1">
    <property type="nucleotide sequence ID" value="NZ_SACP01000001.1"/>
</dbReference>
<comment type="caution">
    <text evidence="2">The sequence shown here is derived from an EMBL/GenBank/DDBJ whole genome shotgun (WGS) entry which is preliminary data.</text>
</comment>
<dbReference type="SUPFAM" id="SSF54001">
    <property type="entry name" value="Cysteine proteinases"/>
    <property type="match status" value="1"/>
</dbReference>
<dbReference type="Pfam" id="PF01841">
    <property type="entry name" value="Transglut_core"/>
    <property type="match status" value="1"/>
</dbReference>
<sequence>MIYTLRHLTAYAYRNTVGHALCSLRLTPQSGDGQEVLSHAITVTPGPERRDDARDFFGNRAVTVTVTQPHRSFRIEARSRVRVERPAPPDPATGPSWESLREAVLASRDLGAESPLHGLAPSRRVPLVPEVSDYARESFPPGGGAVAGALDLMQRIRRDFSFDGGATDVATPLAKSFALRRGVCQDFSHIMIAGLRGLGLPAAYVSGYLRTLPPPGMKRLEGADASHAWVALWCEGRWHGFDPTNGIAAGNDHVVVARGRDYADVAPVSGIISGSGAQTLRVAVDVVPEDEEA</sequence>
<dbReference type="InterPro" id="IPR002931">
    <property type="entry name" value="Transglutaminase-like"/>
</dbReference>
<dbReference type="InterPro" id="IPR013589">
    <property type="entry name" value="Bac_transglu_N"/>
</dbReference>
<keyword evidence="3" id="KW-1185">Reference proteome</keyword>
<dbReference type="Pfam" id="PF08379">
    <property type="entry name" value="Bact_transglu_N"/>
    <property type="match status" value="1"/>
</dbReference>
<reference evidence="2 3" key="1">
    <citation type="submission" date="2019-01" db="EMBL/GenBank/DDBJ databases">
        <authorList>
            <person name="Chen W.-M."/>
        </authorList>
    </citation>
    <scope>NUCLEOTIDE SEQUENCE [LARGE SCALE GENOMIC DNA]</scope>
    <source>
        <strain evidence="2 3">TER-1</strain>
    </source>
</reference>
<dbReference type="PANTHER" id="PTHR33490:SF7">
    <property type="entry name" value="BLR2979 PROTEIN"/>
    <property type="match status" value="1"/>
</dbReference>
<evidence type="ECO:0000313" key="3">
    <source>
        <dbReference type="Proteomes" id="UP000286997"/>
    </source>
</evidence>
<dbReference type="PANTHER" id="PTHR33490">
    <property type="entry name" value="BLR5614 PROTEIN-RELATED"/>
    <property type="match status" value="1"/>
</dbReference>